<accession>A0AA39MXP0</accession>
<keyword evidence="3" id="KW-1185">Reference proteome</keyword>
<organism evidence="2 3">
    <name type="scientific">Armillaria tabescens</name>
    <name type="common">Ringless honey mushroom</name>
    <name type="synonym">Agaricus tabescens</name>
    <dbReference type="NCBI Taxonomy" id="1929756"/>
    <lineage>
        <taxon>Eukaryota</taxon>
        <taxon>Fungi</taxon>
        <taxon>Dikarya</taxon>
        <taxon>Basidiomycota</taxon>
        <taxon>Agaricomycotina</taxon>
        <taxon>Agaricomycetes</taxon>
        <taxon>Agaricomycetidae</taxon>
        <taxon>Agaricales</taxon>
        <taxon>Marasmiineae</taxon>
        <taxon>Physalacriaceae</taxon>
        <taxon>Desarmillaria</taxon>
    </lineage>
</organism>
<reference evidence="2" key="1">
    <citation type="submission" date="2023-06" db="EMBL/GenBank/DDBJ databases">
        <authorList>
            <consortium name="Lawrence Berkeley National Laboratory"/>
            <person name="Ahrendt S."/>
            <person name="Sahu N."/>
            <person name="Indic B."/>
            <person name="Wong-Bajracharya J."/>
            <person name="Merenyi Z."/>
            <person name="Ke H.-M."/>
            <person name="Monk M."/>
            <person name="Kocsube S."/>
            <person name="Drula E."/>
            <person name="Lipzen A."/>
            <person name="Balint B."/>
            <person name="Henrissat B."/>
            <person name="Andreopoulos B."/>
            <person name="Martin F.M."/>
            <person name="Harder C.B."/>
            <person name="Rigling D."/>
            <person name="Ford K.L."/>
            <person name="Foster G.D."/>
            <person name="Pangilinan J."/>
            <person name="Papanicolaou A."/>
            <person name="Barry K."/>
            <person name="LaButti K."/>
            <person name="Viragh M."/>
            <person name="Koriabine M."/>
            <person name="Yan M."/>
            <person name="Riley R."/>
            <person name="Champramary S."/>
            <person name="Plett K.L."/>
            <person name="Tsai I.J."/>
            <person name="Slot J."/>
            <person name="Sipos G."/>
            <person name="Plett J."/>
            <person name="Nagy L.G."/>
            <person name="Grigoriev I.V."/>
        </authorList>
    </citation>
    <scope>NUCLEOTIDE SEQUENCE</scope>
    <source>
        <strain evidence="2">CCBAS 213</strain>
    </source>
</reference>
<evidence type="ECO:0000313" key="3">
    <source>
        <dbReference type="Proteomes" id="UP001175211"/>
    </source>
</evidence>
<evidence type="ECO:0000313" key="2">
    <source>
        <dbReference type="EMBL" id="KAK0449675.1"/>
    </source>
</evidence>
<protein>
    <submittedName>
        <fullName evidence="2">Uncharacterized protein</fullName>
    </submittedName>
</protein>
<sequence length="164" mass="18025">MKLTTILILGLASLAGAKTSPIDKRLGCPEASRFGGFDVTPSNLQPGTEFTINADFTCGVEYFGIVPRYTDFYIEVPENNNGYEPDILIARREFTLPSPPLPPVLTFTARFPYYPVFFEAAQYMIALVNTYPINGTDGSEVLIRGGVYVPINVTSYLTPGPSRK</sequence>
<dbReference type="RefSeq" id="XP_060326967.1">
    <property type="nucleotide sequence ID" value="XM_060483449.1"/>
</dbReference>
<keyword evidence="1" id="KW-0732">Signal</keyword>
<dbReference type="Proteomes" id="UP001175211">
    <property type="component" value="Unassembled WGS sequence"/>
</dbReference>
<gene>
    <name evidence="2" type="ORF">EV420DRAFT_781983</name>
</gene>
<dbReference type="AlphaFoldDB" id="A0AA39MXP0"/>
<comment type="caution">
    <text evidence="2">The sequence shown here is derived from an EMBL/GenBank/DDBJ whole genome shotgun (WGS) entry which is preliminary data.</text>
</comment>
<feature type="chain" id="PRO_5041293260" evidence="1">
    <location>
        <begin position="20"/>
        <end position="164"/>
    </location>
</feature>
<dbReference type="GeneID" id="85366997"/>
<feature type="signal peptide" evidence="1">
    <location>
        <begin position="1"/>
        <end position="19"/>
    </location>
</feature>
<dbReference type="EMBL" id="JAUEPS010000038">
    <property type="protein sequence ID" value="KAK0449675.1"/>
    <property type="molecule type" value="Genomic_DNA"/>
</dbReference>
<proteinExistence type="predicted"/>
<name>A0AA39MXP0_ARMTA</name>
<evidence type="ECO:0000256" key="1">
    <source>
        <dbReference type="SAM" id="SignalP"/>
    </source>
</evidence>